<protein>
    <submittedName>
        <fullName evidence="2">Uncharacterized protein LOC113790738 isoform X1</fullName>
    </submittedName>
</protein>
<dbReference type="OMA" id="RGVAFEN"/>
<dbReference type="Proteomes" id="UP000515146">
    <property type="component" value="Unplaced"/>
</dbReference>
<evidence type="ECO:0000313" key="1">
    <source>
        <dbReference type="Proteomes" id="UP000515146"/>
    </source>
</evidence>
<evidence type="ECO:0000313" key="2">
    <source>
        <dbReference type="RefSeq" id="XP_027196238.1"/>
    </source>
</evidence>
<keyword evidence="1" id="KW-1185">Reference proteome</keyword>
<dbReference type="AlphaFoldDB" id="A0A6P6XTJ7"/>
<dbReference type="OrthoDB" id="6502431at2759"/>
<reference evidence="2" key="1">
    <citation type="submission" date="2025-08" db="UniProtKB">
        <authorList>
            <consortium name="RefSeq"/>
        </authorList>
    </citation>
    <scope>IDENTIFICATION</scope>
    <source>
        <strain evidence="2">Airmid</strain>
    </source>
</reference>
<organism evidence="1 2">
    <name type="scientific">Dermatophagoides pteronyssinus</name>
    <name type="common">European house dust mite</name>
    <dbReference type="NCBI Taxonomy" id="6956"/>
    <lineage>
        <taxon>Eukaryota</taxon>
        <taxon>Metazoa</taxon>
        <taxon>Ecdysozoa</taxon>
        <taxon>Arthropoda</taxon>
        <taxon>Chelicerata</taxon>
        <taxon>Arachnida</taxon>
        <taxon>Acari</taxon>
        <taxon>Acariformes</taxon>
        <taxon>Sarcoptiformes</taxon>
        <taxon>Astigmata</taxon>
        <taxon>Psoroptidia</taxon>
        <taxon>Analgoidea</taxon>
        <taxon>Pyroglyphidae</taxon>
        <taxon>Dermatophagoidinae</taxon>
        <taxon>Dermatophagoides</taxon>
    </lineage>
</organism>
<proteinExistence type="predicted"/>
<dbReference type="SUPFAM" id="SSF58113">
    <property type="entry name" value="Apolipoprotein A-I"/>
    <property type="match status" value="1"/>
</dbReference>
<dbReference type="InParanoid" id="A0A6P6XTJ7"/>
<dbReference type="Gene3D" id="1.20.120.20">
    <property type="entry name" value="Apolipoprotein"/>
    <property type="match status" value="1"/>
</dbReference>
<sequence length="419" mass="47275">MANQDSNEYYSYSKLEKFRRYERCFRSVQAILLLFMIICFVFYMITFGIDIAKFMNDPPLLAATVIIDIIAMIFLVIGIRGVAFESFCMVLTFAIIFCLVTIAHGVTFLFRHPGLTGTNLVLALLLFIGSIIYLYYLCRMNRLKPPDYGKTYADSRRCKKNNEKSDEDDTESSMALNSPQIDTTIEKIVTDVKSGFTDLNRGLTDSTEREYSRIKREMGNVKAGFDDEVETVKKEFGNLQATAGKNVEKEFVAVKRVLLNEAQTLRDGVEREYDNLRVGLNDAKREISGDIDRLSNDAKGRYGDLEKELRGSFKSNLGDIENEFNIFQREFPDTLGAAIGDAVGGGNTTVQRMISSVQKGFEEFKSGGENVKREIVEVKRDEAGNITSYIERRLTDSGVEICSVSVDKNRAPMANFTNT</sequence>
<accession>A0A6P6XTJ7</accession>
<dbReference type="RefSeq" id="XP_027196238.1">
    <property type="nucleotide sequence ID" value="XM_027340437.1"/>
</dbReference>
<gene>
    <name evidence="2" type="primary">LOC113790738</name>
</gene>
<dbReference type="KEGG" id="dpte:113790738"/>
<name>A0A6P6XTJ7_DERPT</name>
<dbReference type="GeneID" id="113790738"/>